<dbReference type="InterPro" id="IPR029071">
    <property type="entry name" value="Ubiquitin-like_domsf"/>
</dbReference>
<gene>
    <name evidence="8" type="ORF">LTR77_009951</name>
</gene>
<dbReference type="RefSeq" id="XP_064654550.1">
    <property type="nucleotide sequence ID" value="XM_064807177.1"/>
</dbReference>
<reference evidence="8 9" key="1">
    <citation type="submission" date="2023-08" db="EMBL/GenBank/DDBJ databases">
        <title>Black Yeasts Isolated from many extreme environments.</title>
        <authorList>
            <person name="Coleine C."/>
            <person name="Stajich J.E."/>
            <person name="Selbmann L."/>
        </authorList>
    </citation>
    <scope>NUCLEOTIDE SEQUENCE [LARGE SCALE GENOMIC DNA]</scope>
    <source>
        <strain evidence="8 9">CCFEE 5935</strain>
    </source>
</reference>
<feature type="compositionally biased region" description="Basic and acidic residues" evidence="6">
    <location>
        <begin position="246"/>
        <end position="264"/>
    </location>
</feature>
<feature type="compositionally biased region" description="Polar residues" evidence="6">
    <location>
        <begin position="319"/>
        <end position="330"/>
    </location>
</feature>
<dbReference type="InterPro" id="IPR036249">
    <property type="entry name" value="Thioredoxin-like_sf"/>
</dbReference>
<dbReference type="Proteomes" id="UP001337655">
    <property type="component" value="Unassembled WGS sequence"/>
</dbReference>
<keyword evidence="9" id="KW-1185">Reference proteome</keyword>
<dbReference type="GO" id="GO:0006986">
    <property type="term" value="P:response to unfolded protein"/>
    <property type="evidence" value="ECO:0007669"/>
    <property type="project" value="UniProtKB-KW"/>
</dbReference>
<organism evidence="8 9">
    <name type="scientific">Saxophila tyrrhenica</name>
    <dbReference type="NCBI Taxonomy" id="1690608"/>
    <lineage>
        <taxon>Eukaryota</taxon>
        <taxon>Fungi</taxon>
        <taxon>Dikarya</taxon>
        <taxon>Ascomycota</taxon>
        <taxon>Pezizomycotina</taxon>
        <taxon>Dothideomycetes</taxon>
        <taxon>Dothideomycetidae</taxon>
        <taxon>Mycosphaerellales</taxon>
        <taxon>Extremaceae</taxon>
        <taxon>Saxophila</taxon>
    </lineage>
</organism>
<dbReference type="PANTHER" id="PTHR46424:SF1">
    <property type="entry name" value="UBX DOMAIN-CONTAINING PROTEIN 4"/>
    <property type="match status" value="1"/>
</dbReference>
<feature type="compositionally biased region" description="Basic and acidic residues" evidence="6">
    <location>
        <begin position="274"/>
        <end position="308"/>
    </location>
</feature>
<dbReference type="Gene3D" id="3.10.20.90">
    <property type="entry name" value="Phosphatidylinositol 3-kinase Catalytic Subunit, Chain A, domain 1"/>
    <property type="match status" value="1"/>
</dbReference>
<evidence type="ECO:0000313" key="9">
    <source>
        <dbReference type="Proteomes" id="UP001337655"/>
    </source>
</evidence>
<accession>A0AAV9NZX2</accession>
<protein>
    <recommendedName>
        <fullName evidence="4">UBX domain-containing protein 2</fullName>
    </recommendedName>
</protein>
<feature type="compositionally biased region" description="Basic and acidic residues" evidence="6">
    <location>
        <begin position="508"/>
        <end position="517"/>
    </location>
</feature>
<comment type="caution">
    <text evidence="8">The sequence shown here is derived from an EMBL/GenBank/DDBJ whole genome shotgun (WGS) entry which is preliminary data.</text>
</comment>
<evidence type="ECO:0000256" key="5">
    <source>
        <dbReference type="ARBA" id="ARBA00046062"/>
    </source>
</evidence>
<feature type="compositionally biased region" description="Basic and acidic residues" evidence="6">
    <location>
        <begin position="206"/>
        <end position="237"/>
    </location>
</feature>
<dbReference type="SMART" id="SM00166">
    <property type="entry name" value="UBX"/>
    <property type="match status" value="1"/>
</dbReference>
<comment type="function">
    <text evidence="5">Involved in endoplasmic reticulum-associated protein degradation (ERAD). Acts as a platform to recruit both UBQLN1 and VCP to the ER during ERAD.</text>
</comment>
<proteinExistence type="predicted"/>
<evidence type="ECO:0000256" key="3">
    <source>
        <dbReference type="ARBA" id="ARBA00038812"/>
    </source>
</evidence>
<evidence type="ECO:0000313" key="8">
    <source>
        <dbReference type="EMBL" id="KAK5164257.1"/>
    </source>
</evidence>
<feature type="domain" description="UBX" evidence="7">
    <location>
        <begin position="334"/>
        <end position="418"/>
    </location>
</feature>
<feature type="region of interest" description="Disordered" evidence="6">
    <location>
        <begin position="133"/>
        <end position="330"/>
    </location>
</feature>
<keyword evidence="2" id="KW-0834">Unfolded protein response</keyword>
<dbReference type="EMBL" id="JAVRRT010000020">
    <property type="protein sequence ID" value="KAK5164257.1"/>
    <property type="molecule type" value="Genomic_DNA"/>
</dbReference>
<dbReference type="Pfam" id="PF00789">
    <property type="entry name" value="UBX"/>
    <property type="match status" value="1"/>
</dbReference>
<sequence length="543" mass="58179">MDDEEIPSLFHQGSLQSGIALAIQQRKLVACFIYSPDDHTSHVWEHYWLANESQPTDIVSSDTPPLGLLLSEKAVLLKMELGSQEAGFLKAFVDITKAPTMVVVHNGKVLEKVEGEVGREEFTERLLKAVGFGAGDQGKREPEGPPDGLNEEDTTDSTAQQATGGQSSTAQPGQAQATTPAAASTTSGTPTQQAQSSAEIQAMLSERGKRLEAERLRREATEKAERIARSNARRKEEEDAAAAEGYDGKGKQRATSDQKDKQQARDAWIFQQKQRKDEAKKERERILAQIENDKQERKAQAQRKKDAEAAAGAGAFSDMPTTYPSSVRSARPTANHTTCALQVRLFDGSSIKGKFDPNADIADAVRTWVKEASPEGGADIPFTFRQILAPRPSRTIEISEEHQSLLELGLVPSATLVLVLVAGATSAYASNSSGYVSSAYSTASWAASGVFGLLGSAWSYVPSLGGGSGPYMGGTGDEQDMSNVVGANMADSDSAPSGAAVRRVQGLGDRKKDDDRVTTFYNGNSSAFEGRKGDDQDGKDDGK</sequence>
<evidence type="ECO:0000256" key="6">
    <source>
        <dbReference type="SAM" id="MobiDB-lite"/>
    </source>
</evidence>
<dbReference type="PANTHER" id="PTHR46424">
    <property type="entry name" value="UBX DOMAIN-CONTAINING PROTEIN 4"/>
    <property type="match status" value="1"/>
</dbReference>
<dbReference type="SUPFAM" id="SSF52833">
    <property type="entry name" value="Thioredoxin-like"/>
    <property type="match status" value="1"/>
</dbReference>
<dbReference type="SUPFAM" id="SSF54236">
    <property type="entry name" value="Ubiquitin-like"/>
    <property type="match status" value="1"/>
</dbReference>
<dbReference type="GO" id="GO:0005789">
    <property type="term" value="C:endoplasmic reticulum membrane"/>
    <property type="evidence" value="ECO:0007669"/>
    <property type="project" value="UniProtKB-SubCell"/>
</dbReference>
<name>A0AAV9NZX2_9PEZI</name>
<dbReference type="GO" id="GO:0036503">
    <property type="term" value="P:ERAD pathway"/>
    <property type="evidence" value="ECO:0007669"/>
    <property type="project" value="TreeGrafter"/>
</dbReference>
<feature type="region of interest" description="Disordered" evidence="6">
    <location>
        <begin position="487"/>
        <end position="543"/>
    </location>
</feature>
<dbReference type="InterPro" id="IPR001012">
    <property type="entry name" value="UBX_dom"/>
</dbReference>
<comment type="subunit">
    <text evidence="3">Directly interacts with VCP. Interacts with UBQLN1. Forms a complex with VCP and UBQLN1.</text>
</comment>
<feature type="compositionally biased region" description="Basic and acidic residues" evidence="6">
    <location>
        <begin position="529"/>
        <end position="543"/>
    </location>
</feature>
<dbReference type="GeneID" id="89931281"/>
<evidence type="ECO:0000256" key="2">
    <source>
        <dbReference type="ARBA" id="ARBA00023230"/>
    </source>
</evidence>
<evidence type="ECO:0000256" key="4">
    <source>
        <dbReference type="ARBA" id="ARBA00041575"/>
    </source>
</evidence>
<dbReference type="PROSITE" id="PS50033">
    <property type="entry name" value="UBX"/>
    <property type="match status" value="1"/>
</dbReference>
<evidence type="ECO:0000256" key="1">
    <source>
        <dbReference type="ARBA" id="ARBA00004406"/>
    </source>
</evidence>
<feature type="compositionally biased region" description="Low complexity" evidence="6">
    <location>
        <begin position="163"/>
        <end position="198"/>
    </location>
</feature>
<dbReference type="AlphaFoldDB" id="A0AAV9NZX2"/>
<evidence type="ECO:0000259" key="7">
    <source>
        <dbReference type="PROSITE" id="PS50033"/>
    </source>
</evidence>
<comment type="subcellular location">
    <subcellularLocation>
        <location evidence="1">Endoplasmic reticulum membrane</location>
        <topology evidence="1">Peripheral membrane protein</topology>
    </subcellularLocation>
</comment>